<dbReference type="Gene3D" id="1.10.30.10">
    <property type="entry name" value="High mobility group box domain"/>
    <property type="match status" value="1"/>
</dbReference>
<reference evidence="3" key="1">
    <citation type="submission" date="2015-06" db="EMBL/GenBank/DDBJ databases">
        <title>Evolution and Diversity of Sexually-Related Genes in an Arbuscular Mycorrhizal Fungi.</title>
        <authorList>
            <person name="Charron P."/>
            <person name="Marton T."/>
            <person name="Corradi N."/>
        </authorList>
    </citation>
    <scope>NUCLEOTIDE SEQUENCE</scope>
    <source>
        <strain evidence="3">A5</strain>
    </source>
</reference>
<protein>
    <submittedName>
        <fullName evidence="3">MATA-HMG</fullName>
    </submittedName>
</protein>
<keyword evidence="1" id="KW-0238">DNA-binding</keyword>
<reference evidence="4 5" key="2">
    <citation type="submission" date="2016-04" db="EMBL/GenBank/DDBJ databases">
        <title>Genome analyses suggest a sexual origin of heterokaryosis in a supposedly ancient asexual fungus.</title>
        <authorList>
            <person name="Ropars J."/>
            <person name="Sedzielewska K."/>
            <person name="Noel J."/>
            <person name="Charron P."/>
            <person name="Farinelli L."/>
            <person name="Marton T."/>
            <person name="Kruger M."/>
            <person name="Pelin A."/>
            <person name="Brachmann A."/>
            <person name="Corradi N."/>
        </authorList>
    </citation>
    <scope>NUCLEOTIDE SEQUENCE [LARGE SCALE GENOMIC DNA]</scope>
    <source>
        <strain evidence="4 5">A5</strain>
    </source>
</reference>
<dbReference type="VEuPathDB" id="FungiDB:FUN_008291"/>
<evidence type="ECO:0000313" key="5">
    <source>
        <dbReference type="Proteomes" id="UP000232722"/>
    </source>
</evidence>
<dbReference type="Proteomes" id="UP000232722">
    <property type="component" value="Unassembled WGS sequence"/>
</dbReference>
<reference evidence="4 5" key="3">
    <citation type="submission" date="2017-09" db="EMBL/GenBank/DDBJ databases">
        <title>Extensive intraspecific genome diversity in a model arbuscular mycorrhizal fungus.</title>
        <authorList>
            <person name="Chen E.C."/>
            <person name="Morin E."/>
            <person name="Beaudet D."/>
            <person name="Noel J."/>
            <person name="Ndikumana S."/>
            <person name="Charron P."/>
            <person name="St-Onge C."/>
            <person name="Giorgi J."/>
            <person name="Grigoriev I.V."/>
            <person name="Roux C."/>
            <person name="Martin F.M."/>
            <person name="Corradi N."/>
        </authorList>
    </citation>
    <scope>NUCLEOTIDE SEQUENCE [LARGE SCALE GENOMIC DNA]</scope>
    <source>
        <strain evidence="4 5">A5</strain>
    </source>
</reference>
<evidence type="ECO:0000313" key="4">
    <source>
        <dbReference type="EMBL" id="PKC07368.1"/>
    </source>
</evidence>
<dbReference type="PROSITE" id="PS50118">
    <property type="entry name" value="HMG_BOX_2"/>
    <property type="match status" value="1"/>
</dbReference>
<feature type="domain" description="HMG box" evidence="2">
    <location>
        <begin position="105"/>
        <end position="176"/>
    </location>
</feature>
<dbReference type="GO" id="GO:0005634">
    <property type="term" value="C:nucleus"/>
    <property type="evidence" value="ECO:0007669"/>
    <property type="project" value="UniProtKB-UniRule"/>
</dbReference>
<dbReference type="InterPro" id="IPR036910">
    <property type="entry name" value="HMG_box_dom_sf"/>
</dbReference>
<dbReference type="EMBL" id="LLXJ01000647">
    <property type="protein sequence ID" value="PKC07368.1"/>
    <property type="molecule type" value="Genomic_DNA"/>
</dbReference>
<proteinExistence type="predicted"/>
<dbReference type="InterPro" id="IPR009071">
    <property type="entry name" value="HMG_box_dom"/>
</dbReference>
<keyword evidence="1" id="KW-0539">Nucleus</keyword>
<dbReference type="AlphaFoldDB" id="A0A1B1EV22"/>
<dbReference type="VEuPathDB" id="FungiDB:RhiirA1_435544"/>
<dbReference type="GO" id="GO:0003677">
    <property type="term" value="F:DNA binding"/>
    <property type="evidence" value="ECO:0007669"/>
    <property type="project" value="UniProtKB-UniRule"/>
</dbReference>
<sequence>MESIPHNGFYETSSVVMSYYSSENGGGIEPNKVERKSKQFINDDIDTSHCKSMPSTENIEGSGPKKINDESVIKFIDKLDLSKIFPPEYSANKIMVKDLNKEGLPRRSMNCFFVFRHVVYLEVLDQGLIEEVKDGVFFTQVVSEMWKKLGEEDREKYKKLAKEIKNLQNEYHKDKIYCKNKPAGSIFVNMHDGNFRDAEHKVRKSKKSTIRKQPRKPKIIQKNTTNQVNQQFICNIDNLDLERIIYQSYGFPDQNINYHHPFDNLFTCPQDINIYEISTPNETFNLQESIFSYDFVRLNR</sequence>
<dbReference type="SUPFAM" id="SSF47095">
    <property type="entry name" value="HMG-box"/>
    <property type="match status" value="1"/>
</dbReference>
<gene>
    <name evidence="3" type="primary">HMG182</name>
    <name evidence="4" type="ORF">RhiirA5_399884</name>
</gene>
<dbReference type="SMART" id="SM00398">
    <property type="entry name" value="HMG"/>
    <property type="match status" value="1"/>
</dbReference>
<name>A0A1B1EV22_9GLOM</name>
<dbReference type="EMBL" id="KT212390">
    <property type="protein sequence ID" value="ANQ32672.1"/>
    <property type="molecule type" value="Genomic_DNA"/>
</dbReference>
<dbReference type="Pfam" id="PF09011">
    <property type="entry name" value="HMG_box_2"/>
    <property type="match status" value="1"/>
</dbReference>
<evidence type="ECO:0000259" key="2">
    <source>
        <dbReference type="PROSITE" id="PS50118"/>
    </source>
</evidence>
<organism evidence="3">
    <name type="scientific">Rhizophagus irregularis</name>
    <dbReference type="NCBI Taxonomy" id="588596"/>
    <lineage>
        <taxon>Eukaryota</taxon>
        <taxon>Fungi</taxon>
        <taxon>Fungi incertae sedis</taxon>
        <taxon>Mucoromycota</taxon>
        <taxon>Glomeromycotina</taxon>
        <taxon>Glomeromycetes</taxon>
        <taxon>Glomerales</taxon>
        <taxon>Glomeraceae</taxon>
        <taxon>Rhizophagus</taxon>
    </lineage>
</organism>
<evidence type="ECO:0000256" key="1">
    <source>
        <dbReference type="PROSITE-ProRule" id="PRU00267"/>
    </source>
</evidence>
<dbReference type="VEuPathDB" id="FungiDB:RhiirFUN_008657"/>
<evidence type="ECO:0000313" key="3">
    <source>
        <dbReference type="EMBL" id="ANQ32672.1"/>
    </source>
</evidence>
<feature type="DNA-binding region" description="HMG box" evidence="1">
    <location>
        <begin position="105"/>
        <end position="176"/>
    </location>
</feature>
<accession>A0A1B1EV22</accession>